<protein>
    <submittedName>
        <fullName evidence="2">Uncharacterized protein</fullName>
    </submittedName>
</protein>
<evidence type="ECO:0000313" key="2">
    <source>
        <dbReference type="EMBL" id="EZG88177.1"/>
    </source>
</evidence>
<dbReference type="Gene3D" id="2.60.120.560">
    <property type="entry name" value="Exo-inulinase, domain 1"/>
    <property type="match status" value="2"/>
</dbReference>
<dbReference type="GeneID" id="22910463"/>
<proteinExistence type="predicted"/>
<comment type="caution">
    <text evidence="2">The sequence shown here is derived from an EMBL/GenBank/DDBJ whole genome shotgun (WGS) entry which is preliminary data.</text>
</comment>
<feature type="region of interest" description="Disordered" evidence="1">
    <location>
        <begin position="218"/>
        <end position="239"/>
    </location>
</feature>
<name>A0A023BDG5_GRENI</name>
<gene>
    <name evidence="2" type="ORF">GNI_005250</name>
</gene>
<dbReference type="EMBL" id="AFNH02000040">
    <property type="protein sequence ID" value="EZG88177.1"/>
    <property type="molecule type" value="Genomic_DNA"/>
</dbReference>
<dbReference type="VEuPathDB" id="CryptoDB:GNI_005250"/>
<reference evidence="2" key="1">
    <citation type="submission" date="2013-12" db="EMBL/GenBank/DDBJ databases">
        <authorList>
            <person name="Omoto C.K."/>
            <person name="Sibley D."/>
            <person name="Venepally P."/>
            <person name="Hadjithomas M."/>
            <person name="Karamycheva S."/>
            <person name="Brunk B."/>
            <person name="Roos D."/>
            <person name="Caler E."/>
            <person name="Lorenzi H."/>
        </authorList>
    </citation>
    <scope>NUCLEOTIDE SEQUENCE</scope>
</reference>
<evidence type="ECO:0000256" key="1">
    <source>
        <dbReference type="SAM" id="MobiDB-lite"/>
    </source>
</evidence>
<organism evidence="2 3">
    <name type="scientific">Gregarina niphandrodes</name>
    <name type="common">Septate eugregarine</name>
    <dbReference type="NCBI Taxonomy" id="110365"/>
    <lineage>
        <taxon>Eukaryota</taxon>
        <taxon>Sar</taxon>
        <taxon>Alveolata</taxon>
        <taxon>Apicomplexa</taxon>
        <taxon>Conoidasida</taxon>
        <taxon>Gregarinasina</taxon>
        <taxon>Eugregarinorida</taxon>
        <taxon>Gregarinidae</taxon>
        <taxon>Gregarina</taxon>
    </lineage>
</organism>
<accession>A0A023BDG5</accession>
<dbReference type="RefSeq" id="XP_011128601.1">
    <property type="nucleotide sequence ID" value="XM_011130299.1"/>
</dbReference>
<keyword evidence="3" id="KW-1185">Reference proteome</keyword>
<sequence length="414" mass="45754">MEEVGGPSQWRRGEPKISWNYGPLAIQQSANWSSKDTLRSTKLLLKSLVFQLGTSLLMKVAVRPDTSEGAEAGLVFGYVDPSNYYYTYLSLGADSDDAANQCGLEFGRVQDGTESSIAYMQCKVGSGGLGGGYHLLAVQSDPLSFKFFVDQDAVGQTVLGVGDYRTGSVGLLSKSKPVSFQEFVVGGTAEESQALWEDTSRPRRTFSVVQEYNDLESKFDSADSRETSAPPGSNNTETKNDDLVCLMPDYWRWINKEDQTELQSMRDLRTSDVPEYCLVKYWSCQDSEISIRMTFHSDGEGGLVFRAHNETLRTHLMIETMSQKVTLYQLVPETGLQPLYQTISTIPLLAHETNTVRVRDVGGRISVFINEERLIDAVIPNKAEALLKSRIAYGAGFILARGSASFSGLKFAPL</sequence>
<dbReference type="Proteomes" id="UP000019763">
    <property type="component" value="Unassembled WGS sequence"/>
</dbReference>
<dbReference type="AlphaFoldDB" id="A0A023BDG5"/>
<evidence type="ECO:0000313" key="3">
    <source>
        <dbReference type="Proteomes" id="UP000019763"/>
    </source>
</evidence>